<evidence type="ECO:0000256" key="7">
    <source>
        <dbReference type="SAM" id="Phobius"/>
    </source>
</evidence>
<keyword evidence="6 7" id="KW-0472">Membrane</keyword>
<evidence type="ECO:0000256" key="2">
    <source>
        <dbReference type="ARBA" id="ARBA00011006"/>
    </source>
</evidence>
<comment type="similarity">
    <text evidence="2">Belongs to the UPF0410 family.</text>
</comment>
<evidence type="ECO:0000256" key="5">
    <source>
        <dbReference type="ARBA" id="ARBA00022989"/>
    </source>
</evidence>
<evidence type="ECO:0000256" key="6">
    <source>
        <dbReference type="ARBA" id="ARBA00023136"/>
    </source>
</evidence>
<evidence type="ECO:0000256" key="1">
    <source>
        <dbReference type="ARBA" id="ARBA00004651"/>
    </source>
</evidence>
<organism evidence="8 9">
    <name type="scientific">Lysobacter spongiicola DSM 21749</name>
    <dbReference type="NCBI Taxonomy" id="1122188"/>
    <lineage>
        <taxon>Bacteria</taxon>
        <taxon>Pseudomonadati</taxon>
        <taxon>Pseudomonadota</taxon>
        <taxon>Gammaproteobacteria</taxon>
        <taxon>Lysobacterales</taxon>
        <taxon>Lysobacteraceae</taxon>
        <taxon>Novilysobacter</taxon>
    </lineage>
</organism>
<dbReference type="PANTHER" id="PTHR33884">
    <property type="entry name" value="UPF0410 PROTEIN YMGE"/>
    <property type="match status" value="1"/>
</dbReference>
<feature type="transmembrane region" description="Helical" evidence="7">
    <location>
        <begin position="30"/>
        <end position="50"/>
    </location>
</feature>
<dbReference type="PANTHER" id="PTHR33884:SF3">
    <property type="entry name" value="UPF0410 PROTEIN YMGE"/>
    <property type="match status" value="1"/>
</dbReference>
<reference evidence="8 9" key="1">
    <citation type="submission" date="2017-02" db="EMBL/GenBank/DDBJ databases">
        <authorList>
            <person name="Peterson S.W."/>
        </authorList>
    </citation>
    <scope>NUCLEOTIDE SEQUENCE [LARGE SCALE GENOMIC DNA]</scope>
    <source>
        <strain evidence="8 9">DSM 21749</strain>
    </source>
</reference>
<dbReference type="InterPro" id="IPR007341">
    <property type="entry name" value="Transgly_assoc"/>
</dbReference>
<evidence type="ECO:0000313" key="9">
    <source>
        <dbReference type="Proteomes" id="UP000190061"/>
    </source>
</evidence>
<protein>
    <submittedName>
        <fullName evidence="8">Uncharacterized membrane protein YeaQ/YmgE, transglycosylase-associated protein family</fullName>
    </submittedName>
</protein>
<accession>A0A1T4PSK5</accession>
<sequence length="90" mass="9433">MMSIIIWLIVGGIIGWIASMIMKTDAQQGIFLNIVVGIIGAFLGGWLAGLMGIGGGDINDGISIPSILISLVGAIVLLAIVNLFRRGRVR</sequence>
<dbReference type="EMBL" id="FUXP01000003">
    <property type="protein sequence ID" value="SJZ94525.1"/>
    <property type="molecule type" value="Genomic_DNA"/>
</dbReference>
<name>A0A1T4PSK5_9GAMM</name>
<dbReference type="GO" id="GO:0005886">
    <property type="term" value="C:plasma membrane"/>
    <property type="evidence" value="ECO:0007669"/>
    <property type="project" value="UniProtKB-SubCell"/>
</dbReference>
<keyword evidence="3" id="KW-1003">Cell membrane</keyword>
<feature type="transmembrane region" description="Helical" evidence="7">
    <location>
        <begin position="6"/>
        <end position="23"/>
    </location>
</feature>
<feature type="transmembrane region" description="Helical" evidence="7">
    <location>
        <begin position="62"/>
        <end position="84"/>
    </location>
</feature>
<dbReference type="Proteomes" id="UP000190061">
    <property type="component" value="Unassembled WGS sequence"/>
</dbReference>
<keyword evidence="9" id="KW-1185">Reference proteome</keyword>
<dbReference type="STRING" id="1122188.SAMN02745674_01361"/>
<comment type="subcellular location">
    <subcellularLocation>
        <location evidence="1">Cell membrane</location>
        <topology evidence="1">Multi-pass membrane protein</topology>
    </subcellularLocation>
</comment>
<keyword evidence="5 7" id="KW-1133">Transmembrane helix</keyword>
<dbReference type="AlphaFoldDB" id="A0A1T4PSK5"/>
<dbReference type="Pfam" id="PF04226">
    <property type="entry name" value="Transgly_assoc"/>
    <property type="match status" value="1"/>
</dbReference>
<proteinExistence type="inferred from homology"/>
<evidence type="ECO:0000256" key="4">
    <source>
        <dbReference type="ARBA" id="ARBA00022692"/>
    </source>
</evidence>
<evidence type="ECO:0000256" key="3">
    <source>
        <dbReference type="ARBA" id="ARBA00022475"/>
    </source>
</evidence>
<evidence type="ECO:0000313" key="8">
    <source>
        <dbReference type="EMBL" id="SJZ94525.1"/>
    </source>
</evidence>
<gene>
    <name evidence="8" type="ORF">SAMN02745674_01361</name>
</gene>
<keyword evidence="4 7" id="KW-0812">Transmembrane</keyword>